<sequence length="72" mass="9026">MSETKTNAQRAKKYRETHPEKVKEMQRRWYEKNKRAMKERKARAEKILEYFDDFTNDELEKARDFILEERQK</sequence>
<accession>A0AA96EM68</accession>
<feature type="region of interest" description="Disordered" evidence="1">
    <location>
        <begin position="1"/>
        <end position="26"/>
    </location>
</feature>
<evidence type="ECO:0000256" key="1">
    <source>
        <dbReference type="SAM" id="MobiDB-lite"/>
    </source>
</evidence>
<proteinExistence type="predicted"/>
<reference evidence="2" key="1">
    <citation type="submission" date="2023-07" db="EMBL/GenBank/DDBJ databases">
        <authorList>
            <person name="Xia Y."/>
        </authorList>
    </citation>
    <scope>NUCLEOTIDE SEQUENCE</scope>
    <source>
        <strain evidence="2">F</strain>
    </source>
</reference>
<evidence type="ECO:0000313" key="2">
    <source>
        <dbReference type="EMBL" id="WNL50005.1"/>
    </source>
</evidence>
<organism evidence="2">
    <name type="scientific">Marseillevirus sp</name>
    <dbReference type="NCBI Taxonomy" id="2809551"/>
    <lineage>
        <taxon>Viruses</taxon>
        <taxon>Varidnaviria</taxon>
        <taxon>Bamfordvirae</taxon>
        <taxon>Nucleocytoviricota</taxon>
        <taxon>Megaviricetes</taxon>
        <taxon>Pimascovirales</taxon>
        <taxon>Pimascovirales incertae sedis</taxon>
        <taxon>Marseilleviridae</taxon>
        <taxon>Marseillevirus</taxon>
    </lineage>
</organism>
<name>A0AA96EM68_9VIRU</name>
<dbReference type="EMBL" id="OR343188">
    <property type="protein sequence ID" value="WNL50005.1"/>
    <property type="molecule type" value="Genomic_DNA"/>
</dbReference>
<gene>
    <name evidence="2" type="ORF">MarFTMF_489</name>
</gene>
<feature type="compositionally biased region" description="Basic and acidic residues" evidence="1">
    <location>
        <begin position="14"/>
        <end position="26"/>
    </location>
</feature>
<protein>
    <submittedName>
        <fullName evidence="2">Uncharacterized protein</fullName>
    </submittedName>
</protein>